<dbReference type="InterPro" id="IPR007146">
    <property type="entry name" value="Sas10/Utp3/C1D"/>
</dbReference>
<evidence type="ECO:0000256" key="1">
    <source>
        <dbReference type="ARBA" id="ARBA00004123"/>
    </source>
</evidence>
<feature type="region of interest" description="Disordered" evidence="5">
    <location>
        <begin position="383"/>
        <end position="633"/>
    </location>
</feature>
<protein>
    <submittedName>
        <fullName evidence="7">Sas10 C-terminal domain-containing protein</fullName>
    </submittedName>
</protein>
<feature type="compositionally biased region" description="Basic and acidic residues" evidence="5">
    <location>
        <begin position="498"/>
        <end position="517"/>
    </location>
</feature>
<dbReference type="Proteomes" id="UP000521943">
    <property type="component" value="Unassembled WGS sequence"/>
</dbReference>
<accession>A0A8H6M9W9</accession>
<feature type="compositionally biased region" description="Basic residues" evidence="5">
    <location>
        <begin position="103"/>
        <end position="118"/>
    </location>
</feature>
<gene>
    <name evidence="7" type="ORF">DFP72DRAFT_989337</name>
</gene>
<feature type="compositionally biased region" description="Basic and acidic residues" evidence="5">
    <location>
        <begin position="453"/>
        <end position="464"/>
    </location>
</feature>
<evidence type="ECO:0000259" key="6">
    <source>
        <dbReference type="Pfam" id="PF09368"/>
    </source>
</evidence>
<dbReference type="OrthoDB" id="1924577at2759"/>
<reference evidence="7 8" key="1">
    <citation type="submission" date="2020-07" db="EMBL/GenBank/DDBJ databases">
        <title>Comparative genomics of pyrophilous fungi reveals a link between fire events and developmental genes.</title>
        <authorList>
            <consortium name="DOE Joint Genome Institute"/>
            <person name="Steindorff A.S."/>
            <person name="Carver A."/>
            <person name="Calhoun S."/>
            <person name="Stillman K."/>
            <person name="Liu H."/>
            <person name="Lipzen A."/>
            <person name="Pangilinan J."/>
            <person name="Labutti K."/>
            <person name="Bruns T.D."/>
            <person name="Grigoriev I.V."/>
        </authorList>
    </citation>
    <scope>NUCLEOTIDE SEQUENCE [LARGE SCALE GENOMIC DNA]</scope>
    <source>
        <strain evidence="7 8">CBS 144469</strain>
    </source>
</reference>
<dbReference type="InterPro" id="IPR018972">
    <property type="entry name" value="Sas10_C_dom"/>
</dbReference>
<dbReference type="PANTHER" id="PTHR13237">
    <property type="entry name" value="SOMETHING ABOUT SILENCING PROTEIN 10-RELATED"/>
    <property type="match status" value="1"/>
</dbReference>
<dbReference type="GO" id="GO:0032040">
    <property type="term" value="C:small-subunit processome"/>
    <property type="evidence" value="ECO:0007669"/>
    <property type="project" value="TreeGrafter"/>
</dbReference>
<feature type="compositionally biased region" description="Acidic residues" evidence="5">
    <location>
        <begin position="541"/>
        <end position="556"/>
    </location>
</feature>
<dbReference type="EMBL" id="JACGCI010000022">
    <property type="protein sequence ID" value="KAF6757461.1"/>
    <property type="molecule type" value="Genomic_DNA"/>
</dbReference>
<feature type="compositionally biased region" description="Acidic residues" evidence="5">
    <location>
        <begin position="74"/>
        <end position="98"/>
    </location>
</feature>
<evidence type="ECO:0000256" key="2">
    <source>
        <dbReference type="ARBA" id="ARBA00010979"/>
    </source>
</evidence>
<evidence type="ECO:0000313" key="8">
    <source>
        <dbReference type="Proteomes" id="UP000521943"/>
    </source>
</evidence>
<feature type="compositionally biased region" description="Basic and acidic residues" evidence="5">
    <location>
        <begin position="557"/>
        <end position="585"/>
    </location>
</feature>
<feature type="region of interest" description="Disordered" evidence="5">
    <location>
        <begin position="1"/>
        <end position="23"/>
    </location>
</feature>
<feature type="compositionally biased region" description="Basic and acidic residues" evidence="5">
    <location>
        <begin position="166"/>
        <end position="177"/>
    </location>
</feature>
<feature type="domain" description="Sas10 C-terminal" evidence="6">
    <location>
        <begin position="591"/>
        <end position="666"/>
    </location>
</feature>
<evidence type="ECO:0000256" key="3">
    <source>
        <dbReference type="ARBA" id="ARBA00022553"/>
    </source>
</evidence>
<feature type="compositionally biased region" description="Basic and acidic residues" evidence="5">
    <location>
        <begin position="41"/>
        <end position="52"/>
    </location>
</feature>
<organism evidence="7 8">
    <name type="scientific">Ephemerocybe angulata</name>
    <dbReference type="NCBI Taxonomy" id="980116"/>
    <lineage>
        <taxon>Eukaryota</taxon>
        <taxon>Fungi</taxon>
        <taxon>Dikarya</taxon>
        <taxon>Basidiomycota</taxon>
        <taxon>Agaricomycotina</taxon>
        <taxon>Agaricomycetes</taxon>
        <taxon>Agaricomycetidae</taxon>
        <taxon>Agaricales</taxon>
        <taxon>Agaricineae</taxon>
        <taxon>Psathyrellaceae</taxon>
        <taxon>Ephemerocybe</taxon>
    </lineage>
</organism>
<feature type="compositionally biased region" description="Acidic residues" evidence="5">
    <location>
        <begin position="151"/>
        <end position="165"/>
    </location>
</feature>
<dbReference type="GO" id="GO:0000462">
    <property type="term" value="P:maturation of SSU-rRNA from tricistronic rRNA transcript (SSU-rRNA, 5.8S rRNA, LSU-rRNA)"/>
    <property type="evidence" value="ECO:0007669"/>
    <property type="project" value="TreeGrafter"/>
</dbReference>
<evidence type="ECO:0000256" key="4">
    <source>
        <dbReference type="ARBA" id="ARBA00023242"/>
    </source>
</evidence>
<evidence type="ECO:0000256" key="5">
    <source>
        <dbReference type="SAM" id="MobiDB-lite"/>
    </source>
</evidence>
<evidence type="ECO:0000313" key="7">
    <source>
        <dbReference type="EMBL" id="KAF6757461.1"/>
    </source>
</evidence>
<feature type="compositionally biased region" description="Basic residues" evidence="5">
    <location>
        <begin position="394"/>
        <end position="405"/>
    </location>
</feature>
<feature type="compositionally biased region" description="Acidic residues" evidence="5">
    <location>
        <begin position="123"/>
        <end position="136"/>
    </location>
</feature>
<keyword evidence="3" id="KW-0597">Phosphoprotein</keyword>
<keyword evidence="4" id="KW-0539">Nucleus</keyword>
<feature type="region of interest" description="Disordered" evidence="5">
    <location>
        <begin position="41"/>
        <end position="177"/>
    </location>
</feature>
<comment type="caution">
    <text evidence="7">The sequence shown here is derived from an EMBL/GenBank/DDBJ whole genome shotgun (WGS) entry which is preliminary data.</text>
</comment>
<dbReference type="Pfam" id="PF09368">
    <property type="entry name" value="Sas10"/>
    <property type="match status" value="1"/>
</dbReference>
<comment type="subcellular location">
    <subcellularLocation>
        <location evidence="1">Nucleus</location>
    </subcellularLocation>
</comment>
<feature type="compositionally biased region" description="Basic residues" evidence="5">
    <location>
        <begin position="465"/>
        <end position="474"/>
    </location>
</feature>
<dbReference type="AlphaFoldDB" id="A0A8H6M9W9"/>
<comment type="similarity">
    <text evidence="2">Belongs to the SAS10 family.</text>
</comment>
<proteinExistence type="inferred from homology"/>
<dbReference type="PANTHER" id="PTHR13237:SF8">
    <property type="entry name" value="SOMETHING ABOUT SILENCING PROTEIN 10"/>
    <property type="match status" value="1"/>
</dbReference>
<sequence length="667" mass="75908">MPRRRTPKAKSAPRKSHKVKKSDATLTKWKTVDDIPLDEVDQFHSGKDKILLEGDEDIYDDGEDDEVFGLKGLEEEEDDEDVDMEGFEDDEEEDEDEAPSQAKPKKSDKKSKDKKKKAKGELSSDEEDEAQEEEEETWGRGKAAYYNSNADELESDDEEGHELEEQEAKRLQAKAREDMTDEDFGLKDIIEISKDEIDFALEEPTPVTKQVLPTEPKALLRHLEKTSPEAVALARDWEDVSEKLVRAQENIKKSTEKETPDALSLGMLHLHYQTLLSYSTVLAFYLHLRASEKYAEKPSLLQSHPIMQRLLTLKQALITLEDLDFAGGDSELEEESDSDDYLDEDLDATEMKWDDILADRQSIWDSLDTEDLDEEELRELLADANAGEVSEKKSKPKKDKASKKEKKAEPSPKKKRKVEAAPVFDLEEPEWEPTKKSSSRKQVETDDAYGEASHLHQADAEDKTARKKTLRFHTSRIETASARRSGARNQAVGGDDDIPYRERQKQKELRLEQEARMRLAKQGGEDLDDEAPPEKRKREDSDDEMDGGDDSADEYYELIKKKSTEKKVKKKEEYDAARAAEKPDYTEEEADGPRSLTRAILKNRGLTPHRSKAVRNPRVKKRQKFEKAKKKVSSQKAIYKGGLSESGGKYGGEKSGISKVVKSVRLV</sequence>
<name>A0A8H6M9W9_9AGAR</name>
<feature type="compositionally biased region" description="Basic residues" evidence="5">
    <location>
        <begin position="607"/>
        <end position="633"/>
    </location>
</feature>
<dbReference type="Pfam" id="PF04000">
    <property type="entry name" value="Sas10_Utp3"/>
    <property type="match status" value="1"/>
</dbReference>
<feature type="compositionally biased region" description="Acidic residues" evidence="5">
    <location>
        <begin position="53"/>
        <end position="67"/>
    </location>
</feature>
<feature type="compositionally biased region" description="Basic residues" evidence="5">
    <location>
        <begin position="1"/>
        <end position="20"/>
    </location>
</feature>
<keyword evidence="8" id="KW-1185">Reference proteome</keyword>